<dbReference type="Pfam" id="PF13289">
    <property type="entry name" value="SIR2_2"/>
    <property type="match status" value="1"/>
</dbReference>
<dbReference type="AlphaFoldDB" id="A0A6J4KYU5"/>
<reference evidence="1" key="1">
    <citation type="submission" date="2020-02" db="EMBL/GenBank/DDBJ databases">
        <authorList>
            <person name="Meier V. D."/>
        </authorList>
    </citation>
    <scope>NUCLEOTIDE SEQUENCE</scope>
    <source>
        <strain evidence="1">AVDCRST_MAG68</strain>
    </source>
</reference>
<dbReference type="SUPFAM" id="SSF52467">
    <property type="entry name" value="DHS-like NAD/FAD-binding domain"/>
    <property type="match status" value="1"/>
</dbReference>
<dbReference type="Gene3D" id="3.40.50.1220">
    <property type="entry name" value="TPP-binding domain"/>
    <property type="match status" value="1"/>
</dbReference>
<organism evidence="1">
    <name type="scientific">uncultured Gemmatimonadota bacterium</name>
    <dbReference type="NCBI Taxonomy" id="203437"/>
    <lineage>
        <taxon>Bacteria</taxon>
        <taxon>Pseudomonadati</taxon>
        <taxon>Gemmatimonadota</taxon>
        <taxon>environmental samples</taxon>
    </lineage>
</organism>
<sequence length="579" mass="63916">MPADPILSLAVSIQASPGTYAVLLGSGISRAAQIPTGWGVTMELLGRLAAAAGVAGGDDEKLAWFTETYGEAPTYPAVLNAAAPTAPSRRILLEGFFEATEEDRQAGHKVPTAAHHSIAQLVRDGYVRVIVTTNFDRLMEQALRAAGVEPTVIHTPAQAKGMEPLHQHACVVIKVHGDYLDPWIKNTPQELASYDPAFEEVLERVFEDYGLVVSGWSSESDEALRVAITSARSRRYMVYWGAVGDLAPTAATLIEDRRAQVIQTAGADELFVPLRDKVLAVADMRIAPPMNPAVAAATLKRYLPDPLQRVRLQDLVQGEADRVARWVSGDAAAHLNEPWSVAKSLAQLARHEAVTANLRAMVAAGAYYGTDEQAELWMQAIRRVAQASDDLNDQRTNLTRYPALLVLYAAALGALAGQRHLTFGRIMRETTARFRDVEVSVMTRLRRTWVMSGDDQQAIPRYGMMQAPLSHRIADVLQQEMSPYLPDERDYVYHFDLLEYLHSVWLEHLHATQGHHTSAEPGCYVGRYVGRPHHPQEVLTHLAVRADNWLAASGLFPDIAAFNRARKPVDELIAKERRD</sequence>
<accession>A0A6J4KYU5</accession>
<protein>
    <submittedName>
        <fullName evidence="1">Uncharacterized protein</fullName>
    </submittedName>
</protein>
<dbReference type="InterPro" id="IPR029035">
    <property type="entry name" value="DHS-like_NAD/FAD-binding_dom"/>
</dbReference>
<gene>
    <name evidence="1" type="ORF">AVDCRST_MAG68-1493</name>
</gene>
<dbReference type="EMBL" id="CADCTW010000083">
    <property type="protein sequence ID" value="CAA9314849.1"/>
    <property type="molecule type" value="Genomic_DNA"/>
</dbReference>
<proteinExistence type="predicted"/>
<evidence type="ECO:0000313" key="1">
    <source>
        <dbReference type="EMBL" id="CAA9314849.1"/>
    </source>
</evidence>
<name>A0A6J4KYU5_9BACT</name>